<comment type="similarity">
    <text evidence="2">Belongs to the CRP1/MDG1 family.</text>
</comment>
<feature type="region of interest" description="Disordered" evidence="3">
    <location>
        <begin position="262"/>
        <end position="283"/>
    </location>
</feature>
<proteinExistence type="inferred from homology"/>
<dbReference type="InterPro" id="IPR050827">
    <property type="entry name" value="CRP1_MDG1_kinase"/>
</dbReference>
<feature type="domain" description="Association with the SNF1 complex (ASC)" evidence="4">
    <location>
        <begin position="330"/>
        <end position="531"/>
    </location>
</feature>
<dbReference type="VEuPathDB" id="FungiDB:SCHCODRAFT_02616535"/>
<dbReference type="PANTHER" id="PTHR10343:SF81">
    <property type="entry name" value="CRUCIFORM DNA-RECOGNIZING PROTEIN 1-RELATED"/>
    <property type="match status" value="1"/>
</dbReference>
<feature type="compositionally biased region" description="Basic and acidic residues" evidence="3">
    <location>
        <begin position="10"/>
        <end position="19"/>
    </location>
</feature>
<dbReference type="PANTHER" id="PTHR10343">
    <property type="entry name" value="5'-AMP-ACTIVATED PROTEIN KINASE , BETA SUBUNIT"/>
    <property type="match status" value="1"/>
</dbReference>
<dbReference type="HOGENOM" id="CLU_016059_0_0_1"/>
<evidence type="ECO:0000259" key="4">
    <source>
        <dbReference type="SMART" id="SM01010"/>
    </source>
</evidence>
<evidence type="ECO:0000256" key="2">
    <source>
        <dbReference type="ARBA" id="ARBA00038216"/>
    </source>
</evidence>
<dbReference type="InterPro" id="IPR006828">
    <property type="entry name" value="ASC_dom"/>
</dbReference>
<dbReference type="InterPro" id="IPR037256">
    <property type="entry name" value="ASC_dom_sf"/>
</dbReference>
<keyword evidence="6" id="KW-1185">Reference proteome</keyword>
<dbReference type="GO" id="GO:0005634">
    <property type="term" value="C:nucleus"/>
    <property type="evidence" value="ECO:0007669"/>
    <property type="project" value="TreeGrafter"/>
</dbReference>
<feature type="region of interest" description="Disordered" evidence="3">
    <location>
        <begin position="459"/>
        <end position="483"/>
    </location>
</feature>
<dbReference type="InterPro" id="IPR014756">
    <property type="entry name" value="Ig_E-set"/>
</dbReference>
<dbReference type="InterPro" id="IPR013783">
    <property type="entry name" value="Ig-like_fold"/>
</dbReference>
<dbReference type="GO" id="GO:0005737">
    <property type="term" value="C:cytoplasm"/>
    <property type="evidence" value="ECO:0007669"/>
    <property type="project" value="TreeGrafter"/>
</dbReference>
<dbReference type="Gene3D" id="6.20.250.60">
    <property type="match status" value="1"/>
</dbReference>
<dbReference type="eggNOG" id="KOG1616">
    <property type="taxonomic scope" value="Eukaryota"/>
</dbReference>
<dbReference type="Pfam" id="PF16561">
    <property type="entry name" value="AMPK1_CBM"/>
    <property type="match status" value="1"/>
</dbReference>
<feature type="compositionally biased region" description="Low complexity" evidence="3">
    <location>
        <begin position="58"/>
        <end position="75"/>
    </location>
</feature>
<protein>
    <recommendedName>
        <fullName evidence="4">Association with the SNF1 complex (ASC) domain-containing protein</fullName>
    </recommendedName>
</protein>
<dbReference type="RefSeq" id="XP_003034632.1">
    <property type="nucleotide sequence ID" value="XM_003034586.1"/>
</dbReference>
<dbReference type="CDD" id="cd02859">
    <property type="entry name" value="E_set_AMPKbeta_like_N"/>
    <property type="match status" value="1"/>
</dbReference>
<dbReference type="Proteomes" id="UP000007431">
    <property type="component" value="Unassembled WGS sequence"/>
</dbReference>
<dbReference type="GeneID" id="9585981"/>
<dbReference type="GO" id="GO:0007165">
    <property type="term" value="P:signal transduction"/>
    <property type="evidence" value="ECO:0007669"/>
    <property type="project" value="TreeGrafter"/>
</dbReference>
<dbReference type="InParanoid" id="D8PXT4"/>
<evidence type="ECO:0000256" key="3">
    <source>
        <dbReference type="SAM" id="MobiDB-lite"/>
    </source>
</evidence>
<dbReference type="STRING" id="578458.D8PXT4"/>
<evidence type="ECO:0000313" key="5">
    <source>
        <dbReference type="EMBL" id="EFI99729.1"/>
    </source>
</evidence>
<dbReference type="GO" id="GO:0019901">
    <property type="term" value="F:protein kinase binding"/>
    <property type="evidence" value="ECO:0007669"/>
    <property type="project" value="TreeGrafter"/>
</dbReference>
<dbReference type="KEGG" id="scm:SCHCO_02616535"/>
<evidence type="ECO:0000313" key="6">
    <source>
        <dbReference type="Proteomes" id="UP000007431"/>
    </source>
</evidence>
<feature type="region of interest" description="Disordered" evidence="3">
    <location>
        <begin position="1"/>
        <end position="112"/>
    </location>
</feature>
<dbReference type="OMA" id="EWEGPGE"/>
<feature type="region of interest" description="Disordered" evidence="3">
    <location>
        <begin position="315"/>
        <end position="334"/>
    </location>
</feature>
<dbReference type="FunCoup" id="D8PXT4">
    <property type="interactions" value="113"/>
</dbReference>
<evidence type="ECO:0000256" key="1">
    <source>
        <dbReference type="ARBA" id="ARBA00010926"/>
    </source>
</evidence>
<gene>
    <name evidence="5" type="ORF">SCHCODRAFT_256647</name>
</gene>
<dbReference type="GO" id="GO:0031588">
    <property type="term" value="C:nucleotide-activated protein kinase complex"/>
    <property type="evidence" value="ECO:0007669"/>
    <property type="project" value="TreeGrafter"/>
</dbReference>
<organism evidence="6">
    <name type="scientific">Schizophyllum commune (strain H4-8 / FGSC 9210)</name>
    <name type="common">Split gill fungus</name>
    <dbReference type="NCBI Taxonomy" id="578458"/>
    <lineage>
        <taxon>Eukaryota</taxon>
        <taxon>Fungi</taxon>
        <taxon>Dikarya</taxon>
        <taxon>Basidiomycota</taxon>
        <taxon>Agaricomycotina</taxon>
        <taxon>Agaricomycetes</taxon>
        <taxon>Agaricomycetidae</taxon>
        <taxon>Agaricales</taxon>
        <taxon>Schizophyllaceae</taxon>
        <taxon>Schizophyllum</taxon>
    </lineage>
</organism>
<dbReference type="AlphaFoldDB" id="D8PXT4"/>
<dbReference type="Pfam" id="PF04739">
    <property type="entry name" value="AMPKBI"/>
    <property type="match status" value="1"/>
</dbReference>
<dbReference type="OrthoDB" id="531008at2759"/>
<dbReference type="Gene3D" id="2.60.40.10">
    <property type="entry name" value="Immunoglobulins"/>
    <property type="match status" value="1"/>
</dbReference>
<dbReference type="InterPro" id="IPR032640">
    <property type="entry name" value="AMPK1_CBM"/>
</dbReference>
<dbReference type="EMBL" id="GL377304">
    <property type="protein sequence ID" value="EFI99729.1"/>
    <property type="molecule type" value="Genomic_DNA"/>
</dbReference>
<feature type="compositionally biased region" description="Basic residues" evidence="3">
    <location>
        <begin position="95"/>
        <end position="109"/>
    </location>
</feature>
<reference evidence="5 6" key="1">
    <citation type="journal article" date="2010" name="Nat. Biotechnol.">
        <title>Genome sequence of the model mushroom Schizophyllum commune.</title>
        <authorList>
            <person name="Ohm R.A."/>
            <person name="de Jong J.F."/>
            <person name="Lugones L.G."/>
            <person name="Aerts A."/>
            <person name="Kothe E."/>
            <person name="Stajich J.E."/>
            <person name="de Vries R.P."/>
            <person name="Record E."/>
            <person name="Levasseur A."/>
            <person name="Baker S.E."/>
            <person name="Bartholomew K.A."/>
            <person name="Coutinho P.M."/>
            <person name="Erdmann S."/>
            <person name="Fowler T.J."/>
            <person name="Gathman A.C."/>
            <person name="Lombard V."/>
            <person name="Henrissat B."/>
            <person name="Knabe N."/>
            <person name="Kuees U."/>
            <person name="Lilly W.W."/>
            <person name="Lindquist E."/>
            <person name="Lucas S."/>
            <person name="Magnuson J.K."/>
            <person name="Piumi F."/>
            <person name="Raudaskoski M."/>
            <person name="Salamov A."/>
            <person name="Schmutz J."/>
            <person name="Schwarze F.W.M.R."/>
            <person name="vanKuyk P.A."/>
            <person name="Horton J.S."/>
            <person name="Grigoriev I.V."/>
            <person name="Woesten H.A.B."/>
        </authorList>
    </citation>
    <scope>NUCLEOTIDE SEQUENCE [LARGE SCALE GENOMIC DNA]</scope>
    <source>
        <strain evidence="6">H4-8 / FGSC 9210</strain>
    </source>
</reference>
<accession>D8PXT4</accession>
<dbReference type="SUPFAM" id="SSF160219">
    <property type="entry name" value="AMPKBI-like"/>
    <property type="match status" value="1"/>
</dbReference>
<sequence length="531" mass="57981">MGNSPSSPSRPREQRHDRSSTASLSPRPIRHNRRSLELPDLVPSLALQNSFRRRNDIPPKSASIPIPHAAPDDPAQSIRPQNVFSTESIPGSARRSSRSSRGSKTKRGSVRVEEVEVQTIEEVYGSVDELPPPPVPPGSYVPETVLSTIPKGLETRSRVYADTDNDTLMAKKDTPDGTTPSITKVEWKAPAKTVSLLRADDSWEGKVPMHQEGDGFYVELELAPGTHHFRFCVDEQVRVADHIPTTVDDNGQLANYITVLGRSSGDSSPAPTPESIRSPALSPRHAHGYSFFTTTSSTDSTDNIYEQVMHSLGTHKDYHTPVPAPLPPRGRKNREKWTSEIPEELIAAAREEDEYLNAQPHQNANGQHVHIQGFRPAPCVPPAPSMPKHLDRLILNSYPVVVQSPSGSPSRGGGMRERVVDRNTRREIPGMSMVTTDAEDLEQGIPVATASGTNLTAAMKNGHAPRTPTTPALKGGEPRAPALDDSSVLPVPSHAVLHHLSTSSIRNGVLGVGTTTRYRDKYLTTIYYKPT</sequence>
<comment type="similarity">
    <text evidence="1">Belongs to the 5'-AMP-activated protein kinase beta subunit family.</text>
</comment>
<dbReference type="SUPFAM" id="SSF81296">
    <property type="entry name" value="E set domains"/>
    <property type="match status" value="1"/>
</dbReference>
<feature type="compositionally biased region" description="Polar residues" evidence="3">
    <location>
        <begin position="78"/>
        <end position="89"/>
    </location>
</feature>
<dbReference type="SMART" id="SM01010">
    <property type="entry name" value="AMPKBI"/>
    <property type="match status" value="1"/>
</dbReference>
<name>D8PXT4_SCHCM</name>